<dbReference type="AlphaFoldDB" id="A0A0E9XLC5"/>
<evidence type="ECO:0000313" key="1">
    <source>
        <dbReference type="EMBL" id="JAI03460.1"/>
    </source>
</evidence>
<dbReference type="EMBL" id="GBXM01005118">
    <property type="protein sequence ID" value="JAI03460.1"/>
    <property type="molecule type" value="Transcribed_RNA"/>
</dbReference>
<protein>
    <submittedName>
        <fullName evidence="1">Uncharacterized protein</fullName>
    </submittedName>
</protein>
<organism evidence="1">
    <name type="scientific">Anguilla anguilla</name>
    <name type="common">European freshwater eel</name>
    <name type="synonym">Muraena anguilla</name>
    <dbReference type="NCBI Taxonomy" id="7936"/>
    <lineage>
        <taxon>Eukaryota</taxon>
        <taxon>Metazoa</taxon>
        <taxon>Chordata</taxon>
        <taxon>Craniata</taxon>
        <taxon>Vertebrata</taxon>
        <taxon>Euteleostomi</taxon>
        <taxon>Actinopterygii</taxon>
        <taxon>Neopterygii</taxon>
        <taxon>Teleostei</taxon>
        <taxon>Anguilliformes</taxon>
        <taxon>Anguillidae</taxon>
        <taxon>Anguilla</taxon>
    </lineage>
</organism>
<name>A0A0E9XLC5_ANGAN</name>
<sequence>MAVKKDLWHFMLIELFYNQLKKRLRHPGLYVPAFPF</sequence>
<reference evidence="1" key="1">
    <citation type="submission" date="2014-11" db="EMBL/GenBank/DDBJ databases">
        <authorList>
            <person name="Amaro Gonzalez C."/>
        </authorList>
    </citation>
    <scope>NUCLEOTIDE SEQUENCE</scope>
</reference>
<reference evidence="1" key="2">
    <citation type="journal article" date="2015" name="Fish Shellfish Immunol.">
        <title>Early steps in the European eel (Anguilla anguilla)-Vibrio vulnificus interaction in the gills: Role of the RtxA13 toxin.</title>
        <authorList>
            <person name="Callol A."/>
            <person name="Pajuelo D."/>
            <person name="Ebbesson L."/>
            <person name="Teles M."/>
            <person name="MacKenzie S."/>
            <person name="Amaro C."/>
        </authorList>
    </citation>
    <scope>NUCLEOTIDE SEQUENCE</scope>
</reference>
<accession>A0A0E9XLC5</accession>
<proteinExistence type="predicted"/>